<protein>
    <recommendedName>
        <fullName evidence="1">Ubiquitin Mut7-C domain-containing protein</fullName>
    </recommendedName>
</protein>
<dbReference type="InterPro" id="IPR027798">
    <property type="entry name" value="Ub_Mut7C"/>
</dbReference>
<comment type="caution">
    <text evidence="2">The sequence shown here is derived from an EMBL/GenBank/DDBJ whole genome shotgun (WGS) entry which is preliminary data.</text>
</comment>
<dbReference type="Pfam" id="PF14451">
    <property type="entry name" value="Ub-Mut7C"/>
    <property type="match status" value="1"/>
</dbReference>
<proteinExistence type="predicted"/>
<dbReference type="InterPro" id="IPR016155">
    <property type="entry name" value="Mopterin_synth/thiamin_S_b"/>
</dbReference>
<dbReference type="SUPFAM" id="SSF54285">
    <property type="entry name" value="MoaD/ThiS"/>
    <property type="match status" value="1"/>
</dbReference>
<evidence type="ECO:0000313" key="2">
    <source>
        <dbReference type="EMBL" id="MPN53175.1"/>
    </source>
</evidence>
<dbReference type="Gene3D" id="3.10.20.30">
    <property type="match status" value="1"/>
</dbReference>
<dbReference type="AlphaFoldDB" id="A0A645IPB2"/>
<evidence type="ECO:0000259" key="1">
    <source>
        <dbReference type="Pfam" id="PF14451"/>
    </source>
</evidence>
<feature type="domain" description="Ubiquitin Mut7-C" evidence="1">
    <location>
        <begin position="3"/>
        <end position="70"/>
    </location>
</feature>
<accession>A0A645IPB2</accession>
<organism evidence="2">
    <name type="scientific">bioreactor metagenome</name>
    <dbReference type="NCBI Taxonomy" id="1076179"/>
    <lineage>
        <taxon>unclassified sequences</taxon>
        <taxon>metagenomes</taxon>
        <taxon>ecological metagenomes</taxon>
    </lineage>
</organism>
<dbReference type="EMBL" id="VSSQ01120025">
    <property type="protein sequence ID" value="MPN53175.1"/>
    <property type="molecule type" value="Genomic_DNA"/>
</dbReference>
<gene>
    <name evidence="2" type="ORF">SDC9_200839</name>
</gene>
<name>A0A645IPB2_9ZZZZ</name>
<sequence>MVIEIHLYNSLRNFLPSSSSGIVTVDVLGDITVGELLDELDIDKDTVSTIIVNSQKSSLQQLLHDGDKLSLFAKQ</sequence>
<dbReference type="InterPro" id="IPR012675">
    <property type="entry name" value="Beta-grasp_dom_sf"/>
</dbReference>
<reference evidence="2" key="1">
    <citation type="submission" date="2019-08" db="EMBL/GenBank/DDBJ databases">
        <authorList>
            <person name="Kucharzyk K."/>
            <person name="Murdoch R.W."/>
            <person name="Higgins S."/>
            <person name="Loffler F."/>
        </authorList>
    </citation>
    <scope>NUCLEOTIDE SEQUENCE</scope>
</reference>